<feature type="domain" description="Creatinase N-terminal" evidence="8">
    <location>
        <begin position="8"/>
        <end position="141"/>
    </location>
</feature>
<keyword evidence="10" id="KW-0031">Aminopeptidase</keyword>
<dbReference type="Gene3D" id="3.40.350.10">
    <property type="entry name" value="Creatinase/prolidase N-terminal domain"/>
    <property type="match status" value="2"/>
</dbReference>
<keyword evidence="5" id="KW-0464">Manganese</keyword>
<feature type="domain" description="Peptidase M24" evidence="7">
    <location>
        <begin position="310"/>
        <end position="525"/>
    </location>
</feature>
<dbReference type="InterPro" id="IPR032416">
    <property type="entry name" value="Peptidase_M24_C"/>
</dbReference>
<dbReference type="EMBL" id="CAHR02000068">
    <property type="protein sequence ID" value="CCG82042.1"/>
    <property type="molecule type" value="Genomic_DNA"/>
</dbReference>
<dbReference type="Pfam" id="PF16188">
    <property type="entry name" value="Peptidase_M24_C"/>
    <property type="match status" value="1"/>
</dbReference>
<evidence type="ECO:0000313" key="10">
    <source>
        <dbReference type="EMBL" id="CCG82042.1"/>
    </source>
</evidence>
<dbReference type="InterPro" id="IPR036005">
    <property type="entry name" value="Creatinase/aminopeptidase-like"/>
</dbReference>
<evidence type="ECO:0000256" key="5">
    <source>
        <dbReference type="ARBA" id="ARBA00023211"/>
    </source>
</evidence>
<comment type="caution">
    <text evidence="10">The sequence shown here is derived from an EMBL/GenBank/DDBJ whole genome shotgun (WGS) entry which is preliminary data.</text>
</comment>
<dbReference type="STRING" id="1097556.R4XFB1"/>
<keyword evidence="10" id="KW-0645">Protease</keyword>
<evidence type="ECO:0000259" key="7">
    <source>
        <dbReference type="Pfam" id="PF00557"/>
    </source>
</evidence>
<evidence type="ECO:0000256" key="2">
    <source>
        <dbReference type="ARBA" id="ARBA00008766"/>
    </source>
</evidence>
<dbReference type="InterPro" id="IPR033740">
    <property type="entry name" value="Pept_M24B"/>
</dbReference>
<dbReference type="eggNOG" id="KOG2413">
    <property type="taxonomic scope" value="Eukaryota"/>
</dbReference>
<protein>
    <submittedName>
        <fullName evidence="10">Xaa-pro aminopeptidase</fullName>
    </submittedName>
</protein>
<keyword evidence="4" id="KW-0378">Hydrolase</keyword>
<comment type="cofactor">
    <cofactor evidence="1">
        <name>Mn(2+)</name>
        <dbReference type="ChEBI" id="CHEBI:29035"/>
    </cofactor>
</comment>
<dbReference type="FunFam" id="3.40.350.10:FF:000003">
    <property type="entry name" value="Xaa-pro aminopeptidase P"/>
    <property type="match status" value="1"/>
</dbReference>
<keyword evidence="3 6" id="KW-0479">Metal-binding</keyword>
<proteinExistence type="inferred from homology"/>
<sequence>MTVDTSARVQALRTAMSKENLSYYCVPSEDSHASEYTAACDERRAYISGFDGSAGIAVVGQKQCYLFTDGRYFNQASQQIDDNWRLMKQGLPNVPTWQEFLIENVQRTAKVGIDASLLPLTESLKLQDQLKSKGAELVGQEHNLIDAIWSDRPAAPSNAVLVHPVKYAGASATDKLKNLRKFLKSKDADSIVISSLDEIAWLFNLRGSDVPFNPIFFAYATVTMTSSTLFVDSDKLSQEVRSSLPQETEIKSYKAIFDSARALGKSASKILIGSKGSWALASALGSKVESVRSPIGDAKSIKNDTEMVGMKECHIRDGAALIEYFYEMTQLAAKNHKIDEVDAATILENNRKAKDHFVGLSFPTISSTGANGAIIHYKPEKDTCAVIDWSKIYLCDSGAQYKDGTTDITRTWHFKEPSAFERKAFTLVLKGHIAIATAVFPRGTTGYTLDTLARQYLWREGLDYFHGTSHGVGSYLNVHEPPIGIGTRITFNEVPFSVGNVISNEPGFYLDGQFGIRIENIITCTSASTEHKFGDREYLGFDTISLAPLCKNLIDATLLSDAEKRWVDGYHRKTLDKVGPHVNEQVRHWLEEECSPLKN</sequence>
<evidence type="ECO:0000256" key="6">
    <source>
        <dbReference type="RuleBase" id="RU000590"/>
    </source>
</evidence>
<dbReference type="Pfam" id="PF01321">
    <property type="entry name" value="Creatinase_N"/>
    <property type="match status" value="1"/>
</dbReference>
<dbReference type="Gene3D" id="3.90.230.10">
    <property type="entry name" value="Creatinase/methionine aminopeptidase superfamily"/>
    <property type="match status" value="1"/>
</dbReference>
<dbReference type="Proteomes" id="UP000013776">
    <property type="component" value="Unassembled WGS sequence"/>
</dbReference>
<dbReference type="PROSITE" id="PS00491">
    <property type="entry name" value="PROLINE_PEPTIDASE"/>
    <property type="match status" value="1"/>
</dbReference>
<dbReference type="GO" id="GO:0046872">
    <property type="term" value="F:metal ion binding"/>
    <property type="evidence" value="ECO:0007669"/>
    <property type="project" value="UniProtKB-KW"/>
</dbReference>
<evidence type="ECO:0000256" key="3">
    <source>
        <dbReference type="ARBA" id="ARBA00022723"/>
    </source>
</evidence>
<dbReference type="OrthoDB" id="9995434at2759"/>
<feature type="domain" description="Peptidase M24 C-terminal" evidence="9">
    <location>
        <begin position="537"/>
        <end position="597"/>
    </location>
</feature>
<dbReference type="GO" id="GO:0005737">
    <property type="term" value="C:cytoplasm"/>
    <property type="evidence" value="ECO:0007669"/>
    <property type="project" value="UniProtKB-ARBA"/>
</dbReference>
<dbReference type="FunFam" id="3.90.230.10:FF:000007">
    <property type="entry name" value="Xaa-Pro aminopeptidase P"/>
    <property type="match status" value="1"/>
</dbReference>
<reference evidence="10 11" key="1">
    <citation type="journal article" date="2013" name="MBio">
        <title>Genome sequencing of the plant pathogen Taphrina deformans, the causal agent of peach leaf curl.</title>
        <authorList>
            <person name="Cisse O.H."/>
            <person name="Almeida J.M.G.C.F."/>
            <person name="Fonseca A."/>
            <person name="Kumar A.A."/>
            <person name="Salojaervi J."/>
            <person name="Overmyer K."/>
            <person name="Hauser P.M."/>
            <person name="Pagni M."/>
        </authorList>
    </citation>
    <scope>NUCLEOTIDE SEQUENCE [LARGE SCALE GENOMIC DNA]</scope>
    <source>
        <strain evidence="11">PYCC 5710 / ATCC 11124 / CBS 356.35 / IMI 108563 / JCM 9778 / NBRC 8474</strain>
    </source>
</reference>
<dbReference type="AlphaFoldDB" id="R4XFB1"/>
<dbReference type="PANTHER" id="PTHR43763">
    <property type="entry name" value="XAA-PRO AMINOPEPTIDASE 1"/>
    <property type="match status" value="1"/>
</dbReference>
<dbReference type="InterPro" id="IPR029149">
    <property type="entry name" value="Creatin/AminoP/Spt16_N"/>
</dbReference>
<evidence type="ECO:0000256" key="1">
    <source>
        <dbReference type="ARBA" id="ARBA00001936"/>
    </source>
</evidence>
<organism evidence="10 11">
    <name type="scientific">Taphrina deformans (strain PYCC 5710 / ATCC 11124 / CBS 356.35 / IMI 108563 / JCM 9778 / NBRC 8474)</name>
    <name type="common">Peach leaf curl fungus</name>
    <name type="synonym">Lalaria deformans</name>
    <dbReference type="NCBI Taxonomy" id="1097556"/>
    <lineage>
        <taxon>Eukaryota</taxon>
        <taxon>Fungi</taxon>
        <taxon>Dikarya</taxon>
        <taxon>Ascomycota</taxon>
        <taxon>Taphrinomycotina</taxon>
        <taxon>Taphrinomycetes</taxon>
        <taxon>Taphrinales</taxon>
        <taxon>Taphrinaceae</taxon>
        <taxon>Taphrina</taxon>
    </lineage>
</organism>
<evidence type="ECO:0000313" key="11">
    <source>
        <dbReference type="Proteomes" id="UP000013776"/>
    </source>
</evidence>
<evidence type="ECO:0000259" key="8">
    <source>
        <dbReference type="Pfam" id="PF01321"/>
    </source>
</evidence>
<name>R4XFB1_TAPDE</name>
<evidence type="ECO:0000259" key="9">
    <source>
        <dbReference type="Pfam" id="PF16188"/>
    </source>
</evidence>
<gene>
    <name evidence="10" type="ORF">TAPDE_001968</name>
</gene>
<dbReference type="VEuPathDB" id="FungiDB:TAPDE_001968"/>
<dbReference type="InterPro" id="IPR001131">
    <property type="entry name" value="Peptidase_M24B_aminopep-P_CS"/>
</dbReference>
<dbReference type="SUPFAM" id="SSF53092">
    <property type="entry name" value="Creatinase/prolidase N-terminal domain"/>
    <property type="match status" value="1"/>
</dbReference>
<dbReference type="Pfam" id="PF00557">
    <property type="entry name" value="Peptidase_M24"/>
    <property type="match status" value="1"/>
</dbReference>
<accession>R4XFB1</accession>
<dbReference type="InterPro" id="IPR050422">
    <property type="entry name" value="X-Pro_aminopeptidase_P"/>
</dbReference>
<keyword evidence="11" id="KW-1185">Reference proteome</keyword>
<dbReference type="Pfam" id="PF16189">
    <property type="entry name" value="Creatinase_N_2"/>
    <property type="match status" value="1"/>
</dbReference>
<dbReference type="PANTHER" id="PTHR43763:SF6">
    <property type="entry name" value="XAA-PRO AMINOPEPTIDASE 1"/>
    <property type="match status" value="1"/>
</dbReference>
<evidence type="ECO:0000256" key="4">
    <source>
        <dbReference type="ARBA" id="ARBA00022801"/>
    </source>
</evidence>
<dbReference type="SUPFAM" id="SSF55920">
    <property type="entry name" value="Creatinase/aminopeptidase"/>
    <property type="match status" value="1"/>
</dbReference>
<dbReference type="InterPro" id="IPR000587">
    <property type="entry name" value="Creatinase_N"/>
</dbReference>
<dbReference type="GO" id="GO:0070006">
    <property type="term" value="F:metalloaminopeptidase activity"/>
    <property type="evidence" value="ECO:0007669"/>
    <property type="project" value="InterPro"/>
</dbReference>
<dbReference type="CDD" id="cd01085">
    <property type="entry name" value="APP"/>
    <property type="match status" value="1"/>
</dbReference>
<comment type="similarity">
    <text evidence="2 6">Belongs to the peptidase M24B family.</text>
</comment>
<dbReference type="InterPro" id="IPR000994">
    <property type="entry name" value="Pept_M24"/>
</dbReference>